<gene>
    <name evidence="3" type="ORF">H0193_09865</name>
</gene>
<protein>
    <submittedName>
        <fullName evidence="3">TIGR03769 domain-containing protein</fullName>
    </submittedName>
</protein>
<keyword evidence="1" id="KW-1133">Transmembrane helix</keyword>
<evidence type="ECO:0000313" key="3">
    <source>
        <dbReference type="EMBL" id="MBA5245101.1"/>
    </source>
</evidence>
<dbReference type="NCBIfam" id="TIGR03769">
    <property type="entry name" value="P_ac_wall_RPT"/>
    <property type="match status" value="1"/>
</dbReference>
<proteinExistence type="predicted"/>
<reference evidence="3 4" key="1">
    <citation type="submission" date="2020-07" db="EMBL/GenBank/DDBJ databases">
        <title>Draft genome and description of Corynebacterium haemomassiliense strain Marseile-Q3615 sp. nov.</title>
        <authorList>
            <person name="Boxberger M."/>
            <person name="La Scola B."/>
        </authorList>
    </citation>
    <scope>NUCLEOTIDE SEQUENCE [LARGE SCALE GENOMIC DNA]</scope>
    <source>
        <strain evidence="3 4">Marseille-Q3615</strain>
    </source>
</reference>
<evidence type="ECO:0000256" key="2">
    <source>
        <dbReference type="SAM" id="SignalP"/>
    </source>
</evidence>
<feature type="signal peptide" evidence="2">
    <location>
        <begin position="1"/>
        <end position="26"/>
    </location>
</feature>
<dbReference type="EMBL" id="JACDTZ010000002">
    <property type="protein sequence ID" value="MBA5245101.1"/>
    <property type="molecule type" value="Genomic_DNA"/>
</dbReference>
<keyword evidence="1" id="KW-0812">Transmembrane</keyword>
<feature type="transmembrane region" description="Helical" evidence="1">
    <location>
        <begin position="268"/>
        <end position="286"/>
    </location>
</feature>
<accession>A0A7W2ECB9</accession>
<name>A0A7W2ECB9_9CORY</name>
<evidence type="ECO:0000256" key="1">
    <source>
        <dbReference type="SAM" id="Phobius"/>
    </source>
</evidence>
<organism evidence="3 4">
    <name type="scientific">Corynebacterium haemomassiliense</name>
    <dbReference type="NCBI Taxonomy" id="2754726"/>
    <lineage>
        <taxon>Bacteria</taxon>
        <taxon>Bacillati</taxon>
        <taxon>Actinomycetota</taxon>
        <taxon>Actinomycetes</taxon>
        <taxon>Mycobacteriales</taxon>
        <taxon>Corynebacteriaceae</taxon>
        <taxon>Corynebacterium</taxon>
    </lineage>
</organism>
<keyword evidence="1" id="KW-0472">Membrane</keyword>
<dbReference type="AlphaFoldDB" id="A0A7W2ECB9"/>
<dbReference type="NCBIfam" id="NF038134">
    <property type="entry name" value="choice_anch_M"/>
    <property type="match status" value="1"/>
</dbReference>
<comment type="caution">
    <text evidence="3">The sequence shown here is derived from an EMBL/GenBank/DDBJ whole genome shotgun (WGS) entry which is preliminary data.</text>
</comment>
<sequence>MFERTTMKIPAIITAAMIAAAPVAAAQVPDNDPALQQVVGADEQVAPLGERAVIDAGHADLGPVFADGKMQFLVRDDTQDTPVWRHLEDVVFAVGDGAKQTLPETDQFAFTGAKPGAEVWVIPQTEVAGVPWLGWNSQAPSLLERSANGMSLEFGGHEGPGQFSLFVQPGGFHEPQQLWNEQEPGTQSMWVEPNTHTHANWVFTEPGAHLVGVRATVEDQDGTVHTDEQVVRIAVGVDPAEAADATFGEFRAEGQAGAEQQNNGLKTGLLAGAGVLLLALIALFVVRGRR</sequence>
<keyword evidence="4" id="KW-1185">Reference proteome</keyword>
<dbReference type="Proteomes" id="UP000523682">
    <property type="component" value="Unassembled WGS sequence"/>
</dbReference>
<evidence type="ECO:0000313" key="4">
    <source>
        <dbReference type="Proteomes" id="UP000523682"/>
    </source>
</evidence>
<dbReference type="InterPro" id="IPR022435">
    <property type="entry name" value="Surface-anchored_actinobac"/>
</dbReference>
<keyword evidence="2" id="KW-0732">Signal</keyword>
<feature type="chain" id="PRO_5031070537" evidence="2">
    <location>
        <begin position="27"/>
        <end position="290"/>
    </location>
</feature>